<comment type="caution">
    <text evidence="1">The sequence shown here is derived from an EMBL/GenBank/DDBJ whole genome shotgun (WGS) entry which is preliminary data.</text>
</comment>
<dbReference type="SUPFAM" id="SSF82784">
    <property type="entry name" value="OsmC-like"/>
    <property type="match status" value="1"/>
</dbReference>
<dbReference type="PANTHER" id="PTHR42830">
    <property type="entry name" value="OSMOTICALLY INDUCIBLE FAMILY PROTEIN"/>
    <property type="match status" value="1"/>
</dbReference>
<gene>
    <name evidence="1" type="ORF">ABNX05_21960</name>
</gene>
<dbReference type="InterPro" id="IPR036102">
    <property type="entry name" value="OsmC/Ohrsf"/>
</dbReference>
<sequence length="147" mass="16209">MVQHLFNMNLKWSEGRNGTGTIVADNLHTKISIPREMNGPGVGTNPDEMLLGAAATCYLITLAALLENAKVDLLDLSMQAEGYVDVTNGVFTYERIVHKPKIVVQNLTEREQKRINRLAEKAEQTCMISKALKGNVQIACDVQIIQG</sequence>
<proteinExistence type="predicted"/>
<dbReference type="InterPro" id="IPR052707">
    <property type="entry name" value="OsmC_Ohr_Peroxiredoxin"/>
</dbReference>
<dbReference type="Pfam" id="PF02566">
    <property type="entry name" value="OsmC"/>
    <property type="match status" value="1"/>
</dbReference>
<dbReference type="InterPro" id="IPR019905">
    <property type="entry name" value="OsmC-like_firmicutes"/>
</dbReference>
<evidence type="ECO:0000313" key="2">
    <source>
        <dbReference type="Proteomes" id="UP001478862"/>
    </source>
</evidence>
<reference evidence="1 2" key="1">
    <citation type="submission" date="2024-06" db="EMBL/GenBank/DDBJ databases">
        <title>Lysinibacillus zambalefons sp. nov., a Novel Firmicute Isolated from the Poon Bato Zambales Hyperalkaline Spring.</title>
        <authorList>
            <person name="Aja J.A."/>
            <person name="Lazaro J.E.H."/>
            <person name="Llorin L.D."/>
            <person name="Lim K.R."/>
            <person name="Teodosio J."/>
            <person name="Dalisay D.S."/>
        </authorList>
    </citation>
    <scope>NUCLEOTIDE SEQUENCE [LARGE SCALE GENOMIC DNA]</scope>
    <source>
        <strain evidence="1 2">M3</strain>
    </source>
</reference>
<dbReference type="InterPro" id="IPR015946">
    <property type="entry name" value="KH_dom-like_a/b"/>
</dbReference>
<organism evidence="1 2">
    <name type="scientific">Lysinibacillus zambalensis</name>
    <dbReference type="NCBI Taxonomy" id="3160866"/>
    <lineage>
        <taxon>Bacteria</taxon>
        <taxon>Bacillati</taxon>
        <taxon>Bacillota</taxon>
        <taxon>Bacilli</taxon>
        <taxon>Bacillales</taxon>
        <taxon>Bacillaceae</taxon>
        <taxon>Lysinibacillus</taxon>
    </lineage>
</organism>
<dbReference type="EMBL" id="JBEGDG010000024">
    <property type="protein sequence ID" value="MEQ6357283.1"/>
    <property type="molecule type" value="Genomic_DNA"/>
</dbReference>
<name>A0ABV1MXR0_9BACI</name>
<keyword evidence="2" id="KW-1185">Reference proteome</keyword>
<dbReference type="Gene3D" id="3.30.300.20">
    <property type="match status" value="1"/>
</dbReference>
<protein>
    <submittedName>
        <fullName evidence="1">SACOL1771 family peroxiredoxin</fullName>
    </submittedName>
</protein>
<dbReference type="InterPro" id="IPR003718">
    <property type="entry name" value="OsmC/Ohr_fam"/>
</dbReference>
<dbReference type="Proteomes" id="UP001478862">
    <property type="component" value="Unassembled WGS sequence"/>
</dbReference>
<dbReference type="NCBIfam" id="TIGR03563">
    <property type="entry name" value="perox_SACOL1771"/>
    <property type="match status" value="1"/>
</dbReference>
<evidence type="ECO:0000313" key="1">
    <source>
        <dbReference type="EMBL" id="MEQ6357283.1"/>
    </source>
</evidence>
<dbReference type="PANTHER" id="PTHR42830:SF2">
    <property type="entry name" value="OSMC_OHR FAMILY PROTEIN"/>
    <property type="match status" value="1"/>
</dbReference>
<dbReference type="RefSeq" id="WP_349661651.1">
    <property type="nucleotide sequence ID" value="NZ_JBEGDG010000024.1"/>
</dbReference>
<accession>A0ABV1MXR0</accession>